<dbReference type="SUPFAM" id="SSF69593">
    <property type="entry name" value="Glycerol-3-phosphate (1)-acyltransferase"/>
    <property type="match status" value="1"/>
</dbReference>
<reference evidence="2 3" key="1">
    <citation type="submission" date="2012-06" db="EMBL/GenBank/DDBJ databases">
        <title>The complete chromosome of genome of Turneriella parva DSM 21527.</title>
        <authorList>
            <consortium name="US DOE Joint Genome Institute (JGI-PGF)"/>
            <person name="Lucas S."/>
            <person name="Han J."/>
            <person name="Lapidus A."/>
            <person name="Bruce D."/>
            <person name="Goodwin L."/>
            <person name="Pitluck S."/>
            <person name="Peters L."/>
            <person name="Kyrpides N."/>
            <person name="Mavromatis K."/>
            <person name="Ivanova N."/>
            <person name="Mikhailova N."/>
            <person name="Chertkov O."/>
            <person name="Detter J.C."/>
            <person name="Tapia R."/>
            <person name="Han C."/>
            <person name="Land M."/>
            <person name="Hauser L."/>
            <person name="Markowitz V."/>
            <person name="Cheng J.-F."/>
            <person name="Hugenholtz P."/>
            <person name="Woyke T."/>
            <person name="Wu D."/>
            <person name="Gronow S."/>
            <person name="Wellnitz S."/>
            <person name="Brambilla E."/>
            <person name="Klenk H.-P."/>
            <person name="Eisen J.A."/>
        </authorList>
    </citation>
    <scope>NUCLEOTIDE SEQUENCE [LARGE SCALE GENOMIC DNA]</scope>
    <source>
        <strain evidence="3">ATCC BAA-1111 / DSM 21527 / NCTC 11395 / H</strain>
    </source>
</reference>
<dbReference type="HOGENOM" id="CLU_1084454_0_0_12"/>
<protein>
    <submittedName>
        <fullName evidence="2">Phospholipid/glycerol acyltransferase</fullName>
    </submittedName>
</protein>
<dbReference type="KEGG" id="tpx:Turpa_3186"/>
<dbReference type="STRING" id="869212.Turpa_3186"/>
<gene>
    <name evidence="2" type="ordered locus">Turpa_3186</name>
</gene>
<proteinExistence type="predicted"/>
<evidence type="ECO:0000313" key="3">
    <source>
        <dbReference type="Proteomes" id="UP000006048"/>
    </source>
</evidence>
<name>I4B968_TURPD</name>
<keyword evidence="2" id="KW-0808">Transferase</keyword>
<dbReference type="EMBL" id="CP002959">
    <property type="protein sequence ID" value="AFM13825.1"/>
    <property type="molecule type" value="Genomic_DNA"/>
</dbReference>
<dbReference type="InterPro" id="IPR002123">
    <property type="entry name" value="Plipid/glycerol_acylTrfase"/>
</dbReference>
<dbReference type="SMART" id="SM00563">
    <property type="entry name" value="PlsC"/>
    <property type="match status" value="1"/>
</dbReference>
<dbReference type="PANTHER" id="PTHR22753:SF14">
    <property type="entry name" value="MONOACYLGLYCEROL_DIACYLGLYCEROL O-ACYLTRANSFERASE"/>
    <property type="match status" value="1"/>
</dbReference>
<sequence length="256" mass="29327">MSKIAKPDERTRQSAEWLARNLKFLPDSLFDVLASYFRLEVEGIENLPDKGRGRMLVVPNHSNAIGFDAFMMVMALKKFTRRVPRVMGHNFWFSNGFSAAFSRRWGVFPADLKEGLNNLRDGHIVVIFPEGAEGNFKVSSSMYKMVDFNPGFVPLAIMQQAPVVPAAIIGAEESNINLAKIDWFKELIGASIPLPLNFIPFPAKWKIKFLSPIDFSKYNKKDIKDARFVKEINQNIRYRIQHELNNEVMKRSVAFR</sequence>
<dbReference type="OrthoDB" id="9803035at2"/>
<evidence type="ECO:0000313" key="2">
    <source>
        <dbReference type="EMBL" id="AFM13825.1"/>
    </source>
</evidence>
<accession>I4B968</accession>
<organism evidence="2 3">
    <name type="scientific">Turneriella parva (strain ATCC BAA-1111 / DSM 21527 / NCTC 11395 / H)</name>
    <name type="common">Leptospira parva</name>
    <dbReference type="NCBI Taxonomy" id="869212"/>
    <lineage>
        <taxon>Bacteria</taxon>
        <taxon>Pseudomonadati</taxon>
        <taxon>Spirochaetota</taxon>
        <taxon>Spirochaetia</taxon>
        <taxon>Leptospirales</taxon>
        <taxon>Leptospiraceae</taxon>
        <taxon>Turneriella</taxon>
    </lineage>
</organism>
<dbReference type="GO" id="GO:0016746">
    <property type="term" value="F:acyltransferase activity"/>
    <property type="evidence" value="ECO:0007669"/>
    <property type="project" value="UniProtKB-KW"/>
</dbReference>
<dbReference type="AlphaFoldDB" id="I4B968"/>
<dbReference type="RefSeq" id="WP_014804325.1">
    <property type="nucleotide sequence ID" value="NC_018020.1"/>
</dbReference>
<dbReference type="Proteomes" id="UP000006048">
    <property type="component" value="Chromosome"/>
</dbReference>
<keyword evidence="3" id="KW-1185">Reference proteome</keyword>
<feature type="domain" description="Phospholipid/glycerol acyltransferase" evidence="1">
    <location>
        <begin position="55"/>
        <end position="171"/>
    </location>
</feature>
<dbReference type="GO" id="GO:0016020">
    <property type="term" value="C:membrane"/>
    <property type="evidence" value="ECO:0007669"/>
    <property type="project" value="TreeGrafter"/>
</dbReference>
<dbReference type="PANTHER" id="PTHR22753">
    <property type="entry name" value="TRANSMEMBRANE PROTEIN 68"/>
    <property type="match status" value="1"/>
</dbReference>
<evidence type="ECO:0000259" key="1">
    <source>
        <dbReference type="SMART" id="SM00563"/>
    </source>
</evidence>
<dbReference type="Pfam" id="PF01553">
    <property type="entry name" value="Acyltransferase"/>
    <property type="match status" value="1"/>
</dbReference>
<keyword evidence="2" id="KW-0012">Acyltransferase</keyword>